<keyword evidence="2" id="KW-0677">Repeat</keyword>
<dbReference type="Gene3D" id="3.80.10.10">
    <property type="entry name" value="Ribonuclease Inhibitor"/>
    <property type="match status" value="1"/>
</dbReference>
<reference evidence="4" key="1">
    <citation type="journal article" date="2021" name="Evol. Appl.">
        <title>The genome of the Pyrenean desman and the effects of bottlenecks and inbreeding on the genomic landscape of an endangered species.</title>
        <authorList>
            <person name="Escoda L."/>
            <person name="Castresana J."/>
        </authorList>
    </citation>
    <scope>NUCLEOTIDE SEQUENCE</scope>
    <source>
        <strain evidence="4">IBE-C5619</strain>
    </source>
</reference>
<evidence type="ECO:0000256" key="3">
    <source>
        <dbReference type="SAM" id="MobiDB-lite"/>
    </source>
</evidence>
<name>A0A8J6DIJ6_GALPY</name>
<dbReference type="PANTHER" id="PTHR48051:SF13">
    <property type="entry name" value="LEUCINE-RICH REPEAT-CONTAINING PROTEIN 30"/>
    <property type="match status" value="1"/>
</dbReference>
<dbReference type="InterPro" id="IPR001611">
    <property type="entry name" value="Leu-rich_rpt"/>
</dbReference>
<dbReference type="PANTHER" id="PTHR48051">
    <property type="match status" value="1"/>
</dbReference>
<dbReference type="GO" id="GO:0005737">
    <property type="term" value="C:cytoplasm"/>
    <property type="evidence" value="ECO:0007669"/>
    <property type="project" value="TreeGrafter"/>
</dbReference>
<dbReference type="Proteomes" id="UP000700334">
    <property type="component" value="Unassembled WGS sequence"/>
</dbReference>
<feature type="compositionally biased region" description="Basic and acidic residues" evidence="3">
    <location>
        <begin position="54"/>
        <end position="67"/>
    </location>
</feature>
<evidence type="ECO:0000313" key="4">
    <source>
        <dbReference type="EMBL" id="KAG8507398.1"/>
    </source>
</evidence>
<comment type="caution">
    <text evidence="4">The sequence shown here is derived from an EMBL/GenBank/DDBJ whole genome shotgun (WGS) entry which is preliminary data.</text>
</comment>
<sequence>MDAPLAPRSLPLAPSSRSAPAAALSAAAAAAARSSGLRQQPQQQQQRQQRRLRRPEAGEGGSKREFGEAGLPEVTSPWGWRRVVSGEEANTLGTEEVAEEQEDVLSMWNRQIQGSAPGRTVVARAACPRPGADGGAAIGRVAVRAQTAAPRAPPRRLPSAAVAWGAAGGRGSVTALRRALGGIVADPCVCMLKKMGEAVARVARKVNETVESGSDTLAMLPDKVWVLSVRLQDADFTKSQISPPLDMCLHLLRLGDSETLDCTLQFSLVGALAKELLLSRIMGNVGLDLAECKLVSFPIGIYKVLRNVTDQIHLITLANNELKSLTSKFMTTFCELQGEVQGHLQTGTVIVAKALIDPQWAELRLEGNFLHRLPNEVGTLQHLKAIDLSRNQFRDFPEQLTLLPALETINLEENEIVGMVAQKLTALKSDAFWPEDMVQTRNVPVEKLAAMPSLRSVNLRFNPLNAEVRVIAPPLIKFDMLMSPEGARPPPP</sequence>
<proteinExistence type="predicted"/>
<feature type="region of interest" description="Disordered" evidence="3">
    <location>
        <begin position="1"/>
        <end position="74"/>
    </location>
</feature>
<evidence type="ECO:0000256" key="2">
    <source>
        <dbReference type="ARBA" id="ARBA00022737"/>
    </source>
</evidence>
<dbReference type="AlphaFoldDB" id="A0A8J6DIJ6"/>
<organism evidence="4 5">
    <name type="scientific">Galemys pyrenaicus</name>
    <name type="common">Iberian desman</name>
    <name type="synonym">Pyrenean desman</name>
    <dbReference type="NCBI Taxonomy" id="202257"/>
    <lineage>
        <taxon>Eukaryota</taxon>
        <taxon>Metazoa</taxon>
        <taxon>Chordata</taxon>
        <taxon>Craniata</taxon>
        <taxon>Vertebrata</taxon>
        <taxon>Euteleostomi</taxon>
        <taxon>Mammalia</taxon>
        <taxon>Eutheria</taxon>
        <taxon>Laurasiatheria</taxon>
        <taxon>Eulipotyphla</taxon>
        <taxon>Talpidae</taxon>
        <taxon>Galemys</taxon>
    </lineage>
</organism>
<dbReference type="EMBL" id="JAGFMF010012105">
    <property type="protein sequence ID" value="KAG8507398.1"/>
    <property type="molecule type" value="Genomic_DNA"/>
</dbReference>
<dbReference type="Pfam" id="PF13855">
    <property type="entry name" value="LRR_8"/>
    <property type="match status" value="1"/>
</dbReference>
<keyword evidence="5" id="KW-1185">Reference proteome</keyword>
<keyword evidence="1" id="KW-0433">Leucine-rich repeat</keyword>
<accession>A0A8J6DIJ6</accession>
<dbReference type="SUPFAM" id="SSF52058">
    <property type="entry name" value="L domain-like"/>
    <property type="match status" value="1"/>
</dbReference>
<protein>
    <submittedName>
        <fullName evidence="4">Leucine-rich repeat-containing protein 20</fullName>
    </submittedName>
</protein>
<evidence type="ECO:0000313" key="5">
    <source>
        <dbReference type="Proteomes" id="UP000700334"/>
    </source>
</evidence>
<evidence type="ECO:0000256" key="1">
    <source>
        <dbReference type="ARBA" id="ARBA00022614"/>
    </source>
</evidence>
<gene>
    <name evidence="4" type="ORF">J0S82_009350</name>
</gene>
<dbReference type="InterPro" id="IPR032675">
    <property type="entry name" value="LRR_dom_sf"/>
</dbReference>
<feature type="compositionally biased region" description="Low complexity" evidence="3">
    <location>
        <begin position="1"/>
        <end position="47"/>
    </location>
</feature>
<dbReference type="InterPro" id="IPR050216">
    <property type="entry name" value="LRR_domain-containing"/>
</dbReference>
<dbReference type="OrthoDB" id="1060944at2759"/>